<name>A0A816AKB6_9BILA</name>
<accession>A0A816AKB6</accession>
<organism evidence="2 5">
    <name type="scientific">Didymodactylos carnosus</name>
    <dbReference type="NCBI Taxonomy" id="1234261"/>
    <lineage>
        <taxon>Eukaryota</taxon>
        <taxon>Metazoa</taxon>
        <taxon>Spiralia</taxon>
        <taxon>Gnathifera</taxon>
        <taxon>Rotifera</taxon>
        <taxon>Eurotatoria</taxon>
        <taxon>Bdelloidea</taxon>
        <taxon>Philodinida</taxon>
        <taxon>Philodinidae</taxon>
        <taxon>Didymodactylos</taxon>
    </lineage>
</organism>
<evidence type="ECO:0000313" key="1">
    <source>
        <dbReference type="EMBL" id="CAF1164679.1"/>
    </source>
</evidence>
<dbReference type="Proteomes" id="UP000663829">
    <property type="component" value="Unassembled WGS sequence"/>
</dbReference>
<evidence type="ECO:0000313" key="2">
    <source>
        <dbReference type="EMBL" id="CAF1597044.1"/>
    </source>
</evidence>
<dbReference type="EMBL" id="CAJNOK010012495">
    <property type="protein sequence ID" value="CAF1164679.1"/>
    <property type="molecule type" value="Genomic_DNA"/>
</dbReference>
<sequence length="53" mass="6150">MTLQERCDGLHSNLHIEKLDLRLNGNNLETFIHEYTARLAGIPRLVALDRTNY</sequence>
<proteinExistence type="predicted"/>
<evidence type="ECO:0000313" key="4">
    <source>
        <dbReference type="EMBL" id="CAF4472134.1"/>
    </source>
</evidence>
<evidence type="ECO:0000313" key="5">
    <source>
        <dbReference type="Proteomes" id="UP000663829"/>
    </source>
</evidence>
<dbReference type="Proteomes" id="UP000681722">
    <property type="component" value="Unassembled WGS sequence"/>
</dbReference>
<dbReference type="EMBL" id="CAJOBC010101188">
    <property type="protein sequence ID" value="CAF4472134.1"/>
    <property type="molecule type" value="Genomic_DNA"/>
</dbReference>
<dbReference type="Proteomes" id="UP000677228">
    <property type="component" value="Unassembled WGS sequence"/>
</dbReference>
<reference evidence="2" key="1">
    <citation type="submission" date="2021-02" db="EMBL/GenBank/DDBJ databases">
        <authorList>
            <person name="Nowell W R."/>
        </authorList>
    </citation>
    <scope>NUCLEOTIDE SEQUENCE</scope>
</reference>
<comment type="caution">
    <text evidence="2">The sequence shown here is derived from an EMBL/GenBank/DDBJ whole genome shotgun (WGS) entry which is preliminary data.</text>
</comment>
<dbReference type="AlphaFoldDB" id="A0A816AKB6"/>
<protein>
    <submittedName>
        <fullName evidence="2">Uncharacterized protein</fullName>
    </submittedName>
</protein>
<dbReference type="OrthoDB" id="18598at2759"/>
<dbReference type="EMBL" id="CAJOBA010034015">
    <property type="protein sequence ID" value="CAF3976262.1"/>
    <property type="molecule type" value="Genomic_DNA"/>
</dbReference>
<dbReference type="Proteomes" id="UP000682733">
    <property type="component" value="Unassembled WGS sequence"/>
</dbReference>
<gene>
    <name evidence="2" type="ORF">GPM918_LOCUS42165</name>
    <name evidence="1" type="ORF">OVA965_LOCUS22269</name>
    <name evidence="4" type="ORF">SRO942_LOCUS43348</name>
    <name evidence="3" type="ORF">TMI583_LOCUS22979</name>
</gene>
<dbReference type="EMBL" id="CAJNOQ010034887">
    <property type="protein sequence ID" value="CAF1597044.1"/>
    <property type="molecule type" value="Genomic_DNA"/>
</dbReference>
<keyword evidence="5" id="KW-1185">Reference proteome</keyword>
<evidence type="ECO:0000313" key="3">
    <source>
        <dbReference type="EMBL" id="CAF3976262.1"/>
    </source>
</evidence>
<feature type="non-terminal residue" evidence="2">
    <location>
        <position position="53"/>
    </location>
</feature>